<evidence type="ECO:0008006" key="5">
    <source>
        <dbReference type="Google" id="ProtNLM"/>
    </source>
</evidence>
<gene>
    <name evidence="3" type="ORF">PVIIG_03764</name>
</gene>
<feature type="transmembrane region" description="Helical" evidence="2">
    <location>
        <begin position="136"/>
        <end position="157"/>
    </location>
</feature>
<dbReference type="Proteomes" id="UP000053562">
    <property type="component" value="Unassembled WGS sequence"/>
</dbReference>
<evidence type="ECO:0000313" key="4">
    <source>
        <dbReference type="Proteomes" id="UP000053562"/>
    </source>
</evidence>
<keyword evidence="2" id="KW-0472">Membrane</keyword>
<feature type="transmembrane region" description="Helical" evidence="2">
    <location>
        <begin position="198"/>
        <end position="220"/>
    </location>
</feature>
<feature type="region of interest" description="Disordered" evidence="1">
    <location>
        <begin position="42"/>
        <end position="65"/>
    </location>
</feature>
<dbReference type="EMBL" id="KQ234218">
    <property type="protein sequence ID" value="KMZ81958.1"/>
    <property type="molecule type" value="Genomic_DNA"/>
</dbReference>
<keyword evidence="2" id="KW-0812">Transmembrane</keyword>
<evidence type="ECO:0000313" key="3">
    <source>
        <dbReference type="EMBL" id="KMZ81958.1"/>
    </source>
</evidence>
<dbReference type="AlphaFoldDB" id="A0A0J9V7G6"/>
<evidence type="ECO:0000256" key="2">
    <source>
        <dbReference type="SAM" id="Phobius"/>
    </source>
</evidence>
<protein>
    <recommendedName>
        <fullName evidence="5">Variable surface protein Vir35</fullName>
    </recommendedName>
</protein>
<accession>A0A0J9V7G6</accession>
<dbReference type="OrthoDB" id="389412at2759"/>
<dbReference type="InterPro" id="IPR022139">
    <property type="entry name" value="Fam-L/Fam-M-like_plasmodium"/>
</dbReference>
<dbReference type="Pfam" id="PF12420">
    <property type="entry name" value="DUF3671"/>
    <property type="match status" value="1"/>
</dbReference>
<name>A0A0J9V7G6_PLAVI</name>
<organism evidence="3 4">
    <name type="scientific">Plasmodium vivax India VII</name>
    <dbReference type="NCBI Taxonomy" id="1077284"/>
    <lineage>
        <taxon>Eukaryota</taxon>
        <taxon>Sar</taxon>
        <taxon>Alveolata</taxon>
        <taxon>Apicomplexa</taxon>
        <taxon>Aconoidasida</taxon>
        <taxon>Haemosporida</taxon>
        <taxon>Plasmodiidae</taxon>
        <taxon>Plasmodium</taxon>
        <taxon>Plasmodium (Plasmodium)</taxon>
    </lineage>
</organism>
<sequence length="251" mass="29523">MKEYINYNLGNNVENLYNIEITSDIRLQRTLANHLPKKELDRSKVRDRISGNNSHNHEKGTSDDLSKYSQLKKRGLNDLDLYKNLYKHRYSKKNVLGKFDCYCEKKIFDKYDYICELAKRKKNEKKFLKKRILGRYGIPLILLALIPLFGFIFVMLVSGEKDKRESIIGFCTMDPTDTCNAIHVTKDNLNKLQNLGEAIQIISLYILPIIIVLFITYIFIKILKYEKLNSGKDKMTMKEFYQHIKSTFLNN</sequence>
<keyword evidence="2" id="KW-1133">Transmembrane helix</keyword>
<reference evidence="3 4" key="1">
    <citation type="submission" date="2011-08" db="EMBL/GenBank/DDBJ databases">
        <title>The Genome Sequence of Plasmodium vivax India VII.</title>
        <authorList>
            <consortium name="The Broad Institute Genome Sequencing Platform"/>
            <consortium name="The Broad Institute Genome Sequencing Center for Infectious Disease"/>
            <person name="Neafsey D."/>
            <person name="Carlton J."/>
            <person name="Barnwell J."/>
            <person name="Collins W."/>
            <person name="Escalante A."/>
            <person name="Mullikin J."/>
            <person name="Saul A."/>
            <person name="Guigo R."/>
            <person name="Camara F."/>
            <person name="Young S.K."/>
            <person name="Zeng Q."/>
            <person name="Gargeya S."/>
            <person name="Fitzgerald M."/>
            <person name="Haas B."/>
            <person name="Abouelleil A."/>
            <person name="Alvarado L."/>
            <person name="Arachchi H.M."/>
            <person name="Berlin A."/>
            <person name="Brown A."/>
            <person name="Chapman S.B."/>
            <person name="Chen Z."/>
            <person name="Dunbar C."/>
            <person name="Freedman E."/>
            <person name="Gearin G."/>
            <person name="Gellesch M."/>
            <person name="Goldberg J."/>
            <person name="Griggs A."/>
            <person name="Gujja S."/>
            <person name="Heiman D."/>
            <person name="Howarth C."/>
            <person name="Larson L."/>
            <person name="Lui A."/>
            <person name="MacDonald P.J.P."/>
            <person name="Montmayeur A."/>
            <person name="Murphy C."/>
            <person name="Neiman D."/>
            <person name="Pearson M."/>
            <person name="Priest M."/>
            <person name="Roberts A."/>
            <person name="Saif S."/>
            <person name="Shea T."/>
            <person name="Shenoy N."/>
            <person name="Sisk P."/>
            <person name="Stolte C."/>
            <person name="Sykes S."/>
            <person name="Wortman J."/>
            <person name="Nusbaum C."/>
            <person name="Birren B."/>
        </authorList>
    </citation>
    <scope>NUCLEOTIDE SEQUENCE [LARGE SCALE GENOMIC DNA]</scope>
    <source>
        <strain evidence="3 4">India VII</strain>
    </source>
</reference>
<evidence type="ECO:0000256" key="1">
    <source>
        <dbReference type="SAM" id="MobiDB-lite"/>
    </source>
</evidence>
<proteinExistence type="predicted"/>